<accession>F2UJL7</accession>
<evidence type="ECO:0000313" key="3">
    <source>
        <dbReference type="Proteomes" id="UP000007799"/>
    </source>
</evidence>
<dbReference type="PANTHER" id="PTHR14534:SF3">
    <property type="entry name" value="GID COMPLEX SUBUNIT 4 HOMOLOG"/>
    <property type="match status" value="1"/>
</dbReference>
<dbReference type="eggNOG" id="KOG4635">
    <property type="taxonomic scope" value="Eukaryota"/>
</dbReference>
<dbReference type="KEGG" id="sre:PTSG_08411"/>
<evidence type="ECO:0008006" key="4">
    <source>
        <dbReference type="Google" id="ProtNLM"/>
    </source>
</evidence>
<proteinExistence type="inferred from homology"/>
<sequence>MPAQGQLRPKRRSGKQHAPLEVDTAFLHPMCKYVGRQCSQRSAYGVSVNFYHVDFSQGRVCGELTIKELARNCQDVTTFFDAELVQTADDFLTRRWGADMDVDIAHWKRLPGFNMAYLRDEDAYDFRTNRFIFMRWKEKFVVPYWEAQEVPGASYAGFYYISFDRLKGAITGYYFFRRSERYQALELKYDHDHAIFPHQQLL</sequence>
<dbReference type="GO" id="GO:0007039">
    <property type="term" value="P:protein catabolic process in the vacuole"/>
    <property type="evidence" value="ECO:0007669"/>
    <property type="project" value="TreeGrafter"/>
</dbReference>
<evidence type="ECO:0000256" key="1">
    <source>
        <dbReference type="ARBA" id="ARBA00061469"/>
    </source>
</evidence>
<dbReference type="Pfam" id="PF09783">
    <property type="entry name" value="Vac_ImportDeg"/>
    <property type="match status" value="1"/>
</dbReference>
<dbReference type="GO" id="GO:0034657">
    <property type="term" value="C:GID complex"/>
    <property type="evidence" value="ECO:0007669"/>
    <property type="project" value="TreeGrafter"/>
</dbReference>
<name>F2UJL7_SALR5</name>
<dbReference type="OrthoDB" id="62at2759"/>
<protein>
    <recommendedName>
        <fullName evidence="4">Vacuolar import and degradation protein</fullName>
    </recommendedName>
</protein>
<organism evidence="3">
    <name type="scientific">Salpingoeca rosetta (strain ATCC 50818 / BSB-021)</name>
    <dbReference type="NCBI Taxonomy" id="946362"/>
    <lineage>
        <taxon>Eukaryota</taxon>
        <taxon>Choanoflagellata</taxon>
        <taxon>Craspedida</taxon>
        <taxon>Salpingoecidae</taxon>
        <taxon>Salpingoeca</taxon>
    </lineage>
</organism>
<evidence type="ECO:0000313" key="2">
    <source>
        <dbReference type="EMBL" id="EGD77316.1"/>
    </source>
</evidence>
<dbReference type="PANTHER" id="PTHR14534">
    <property type="entry name" value="VACUOLAR IMPORT AND DEGRADATION PROTEIN 24"/>
    <property type="match status" value="1"/>
</dbReference>
<dbReference type="InParanoid" id="F2UJL7"/>
<dbReference type="GO" id="GO:0045721">
    <property type="term" value="P:negative regulation of gluconeogenesis"/>
    <property type="evidence" value="ECO:0007669"/>
    <property type="project" value="TreeGrafter"/>
</dbReference>
<dbReference type="Proteomes" id="UP000007799">
    <property type="component" value="Unassembled WGS sequence"/>
</dbReference>
<dbReference type="FunCoup" id="F2UJL7">
    <property type="interactions" value="203"/>
</dbReference>
<dbReference type="AlphaFoldDB" id="F2UJL7"/>
<dbReference type="EMBL" id="GL832977">
    <property type="protein sequence ID" value="EGD77316.1"/>
    <property type="molecule type" value="Genomic_DNA"/>
</dbReference>
<dbReference type="OMA" id="HWSKFQC"/>
<dbReference type="GO" id="GO:0043161">
    <property type="term" value="P:proteasome-mediated ubiquitin-dependent protein catabolic process"/>
    <property type="evidence" value="ECO:0007669"/>
    <property type="project" value="TreeGrafter"/>
</dbReference>
<dbReference type="STRING" id="946362.F2UJL7"/>
<gene>
    <name evidence="2" type="ORF">PTSG_08411</name>
</gene>
<dbReference type="RefSeq" id="XP_004990660.1">
    <property type="nucleotide sequence ID" value="XM_004990603.1"/>
</dbReference>
<dbReference type="GO" id="GO:0006623">
    <property type="term" value="P:protein targeting to vacuole"/>
    <property type="evidence" value="ECO:0007669"/>
    <property type="project" value="TreeGrafter"/>
</dbReference>
<dbReference type="GO" id="GO:0005773">
    <property type="term" value="C:vacuole"/>
    <property type="evidence" value="ECO:0007669"/>
    <property type="project" value="GOC"/>
</dbReference>
<comment type="similarity">
    <text evidence="1">Belongs to the GID4/VID24 family.</text>
</comment>
<reference evidence="2" key="1">
    <citation type="submission" date="2009-08" db="EMBL/GenBank/DDBJ databases">
        <title>Annotation of Salpingoeca rosetta.</title>
        <authorList>
            <consortium name="The Broad Institute Genome Sequencing Platform"/>
            <person name="Russ C."/>
            <person name="Cuomo C."/>
            <person name="Burger G."/>
            <person name="Gray M.W."/>
            <person name="Holland P.W.H."/>
            <person name="King N."/>
            <person name="Lang F.B.F."/>
            <person name="Roger A.J."/>
            <person name="Ruiz-Trillo I."/>
            <person name="Young S.K."/>
            <person name="Zeng Q."/>
            <person name="Gargeya S."/>
            <person name="Alvarado L."/>
            <person name="Berlin A."/>
            <person name="Chapman S.B."/>
            <person name="Chen Z."/>
            <person name="Freedman E."/>
            <person name="Gellesch M."/>
            <person name="Goldberg J."/>
            <person name="Griggs A."/>
            <person name="Gujja S."/>
            <person name="Heilman E."/>
            <person name="Heiman D."/>
            <person name="Howarth C."/>
            <person name="Mehta T."/>
            <person name="Neiman D."/>
            <person name="Pearson M."/>
            <person name="Roberts A."/>
            <person name="Saif S."/>
            <person name="Shea T."/>
            <person name="Shenoy N."/>
            <person name="Sisk P."/>
            <person name="Stolte C."/>
            <person name="Sykes S."/>
            <person name="White J."/>
            <person name="Yandava C."/>
            <person name="Haas B."/>
            <person name="Nusbaum C."/>
            <person name="Birren B."/>
        </authorList>
    </citation>
    <scope>NUCLEOTIDE SEQUENCE [LARGE SCALE GENOMIC DNA]</scope>
    <source>
        <strain evidence="2">ATCC 50818</strain>
    </source>
</reference>
<dbReference type="InterPro" id="IPR018618">
    <property type="entry name" value="GID4/10-like"/>
</dbReference>
<keyword evidence="3" id="KW-1185">Reference proteome</keyword>
<dbReference type="GeneID" id="16071218"/>